<sequence length="141" mass="15384">MSHHQLLDLSGLETVRDFELTSILNFVPSTMTSFFCTFLHTTEEMVMVIAGWSGADGLGRLDPHQPRKGPSDPLVIGEDRSPIHDKALNSGLQNASGVLAIPPNLDISFPVLSELENDDVSLQRSLIGFLVLLCDDLIGKK</sequence>
<comment type="caution">
    <text evidence="1">The sequence shown here is derived from an EMBL/GenBank/DDBJ whole genome shotgun (WGS) entry which is preliminary data.</text>
</comment>
<keyword evidence="2" id="KW-1185">Reference proteome</keyword>
<evidence type="ECO:0000313" key="1">
    <source>
        <dbReference type="EMBL" id="KAK3794898.1"/>
    </source>
</evidence>
<dbReference type="Proteomes" id="UP001283361">
    <property type="component" value="Unassembled WGS sequence"/>
</dbReference>
<proteinExistence type="predicted"/>
<reference evidence="1" key="1">
    <citation type="journal article" date="2023" name="G3 (Bethesda)">
        <title>A reference genome for the long-term kleptoplast-retaining sea slug Elysia crispata morphotype clarki.</title>
        <authorList>
            <person name="Eastman K.E."/>
            <person name="Pendleton A.L."/>
            <person name="Shaikh M.A."/>
            <person name="Suttiyut T."/>
            <person name="Ogas R."/>
            <person name="Tomko P."/>
            <person name="Gavelis G."/>
            <person name="Widhalm J.R."/>
            <person name="Wisecaver J.H."/>
        </authorList>
    </citation>
    <scope>NUCLEOTIDE SEQUENCE</scope>
    <source>
        <strain evidence="1">ECLA1</strain>
    </source>
</reference>
<organism evidence="1 2">
    <name type="scientific">Elysia crispata</name>
    <name type="common">lettuce slug</name>
    <dbReference type="NCBI Taxonomy" id="231223"/>
    <lineage>
        <taxon>Eukaryota</taxon>
        <taxon>Metazoa</taxon>
        <taxon>Spiralia</taxon>
        <taxon>Lophotrochozoa</taxon>
        <taxon>Mollusca</taxon>
        <taxon>Gastropoda</taxon>
        <taxon>Heterobranchia</taxon>
        <taxon>Euthyneura</taxon>
        <taxon>Panpulmonata</taxon>
        <taxon>Sacoglossa</taxon>
        <taxon>Placobranchoidea</taxon>
        <taxon>Plakobranchidae</taxon>
        <taxon>Elysia</taxon>
    </lineage>
</organism>
<dbReference type="EMBL" id="JAWDGP010001087">
    <property type="protein sequence ID" value="KAK3794898.1"/>
    <property type="molecule type" value="Genomic_DNA"/>
</dbReference>
<gene>
    <name evidence="1" type="ORF">RRG08_001046</name>
</gene>
<protein>
    <submittedName>
        <fullName evidence="1">Uncharacterized protein</fullName>
    </submittedName>
</protein>
<dbReference type="AlphaFoldDB" id="A0AAE1AVY3"/>
<name>A0AAE1AVY3_9GAST</name>
<accession>A0AAE1AVY3</accession>
<evidence type="ECO:0000313" key="2">
    <source>
        <dbReference type="Proteomes" id="UP001283361"/>
    </source>
</evidence>